<evidence type="ECO:0000313" key="8">
    <source>
        <dbReference type="Proteomes" id="UP001058974"/>
    </source>
</evidence>
<dbReference type="InterPro" id="IPR036291">
    <property type="entry name" value="NAD(P)-bd_dom_sf"/>
</dbReference>
<reference evidence="7 8" key="1">
    <citation type="journal article" date="2022" name="Nat. Genet.">
        <title>Improved pea reference genome and pan-genome highlight genomic features and evolutionary characteristics.</title>
        <authorList>
            <person name="Yang T."/>
            <person name="Liu R."/>
            <person name="Luo Y."/>
            <person name="Hu S."/>
            <person name="Wang D."/>
            <person name="Wang C."/>
            <person name="Pandey M.K."/>
            <person name="Ge S."/>
            <person name="Xu Q."/>
            <person name="Li N."/>
            <person name="Li G."/>
            <person name="Huang Y."/>
            <person name="Saxena R.K."/>
            <person name="Ji Y."/>
            <person name="Li M."/>
            <person name="Yan X."/>
            <person name="He Y."/>
            <person name="Liu Y."/>
            <person name="Wang X."/>
            <person name="Xiang C."/>
            <person name="Varshney R.K."/>
            <person name="Ding H."/>
            <person name="Gao S."/>
            <person name="Zong X."/>
        </authorList>
    </citation>
    <scope>NUCLEOTIDE SEQUENCE [LARGE SCALE GENOMIC DNA]</scope>
    <source>
        <strain evidence="7 8">cv. Zhongwan 6</strain>
    </source>
</reference>
<dbReference type="FunFam" id="3.40.50.720:FF:000022">
    <property type="entry name" value="Cinnamyl alcohol dehydrogenase"/>
    <property type="match status" value="1"/>
</dbReference>
<gene>
    <name evidence="7" type="ORF">KIW84_022505</name>
</gene>
<evidence type="ECO:0000256" key="5">
    <source>
        <dbReference type="ARBA" id="ARBA00023002"/>
    </source>
</evidence>
<dbReference type="PANTHER" id="PTHR42683">
    <property type="entry name" value="ALDEHYDE REDUCTASE"/>
    <property type="match status" value="1"/>
</dbReference>
<dbReference type="EMBL" id="JAMSHJ010000002">
    <property type="protein sequence ID" value="KAI5436082.1"/>
    <property type="molecule type" value="Genomic_DNA"/>
</dbReference>
<dbReference type="SUPFAM" id="SSF50129">
    <property type="entry name" value="GroES-like"/>
    <property type="match status" value="1"/>
</dbReference>
<comment type="caution">
    <text evidence="7">The sequence shown here is derived from an EMBL/GenBank/DDBJ whole genome shotgun (WGS) entry which is preliminary data.</text>
</comment>
<dbReference type="AlphaFoldDB" id="A0A9D4YAP5"/>
<keyword evidence="4" id="KW-0862">Zinc</keyword>
<dbReference type="Gene3D" id="3.90.180.10">
    <property type="entry name" value="Medium-chain alcohol dehydrogenases, catalytic domain"/>
    <property type="match status" value="2"/>
</dbReference>
<evidence type="ECO:0000256" key="3">
    <source>
        <dbReference type="ARBA" id="ARBA00022723"/>
    </source>
</evidence>
<name>A0A9D4YAP5_PEA</name>
<organism evidence="7 8">
    <name type="scientific">Pisum sativum</name>
    <name type="common">Garden pea</name>
    <name type="synonym">Lathyrus oleraceus</name>
    <dbReference type="NCBI Taxonomy" id="3888"/>
    <lineage>
        <taxon>Eukaryota</taxon>
        <taxon>Viridiplantae</taxon>
        <taxon>Streptophyta</taxon>
        <taxon>Embryophyta</taxon>
        <taxon>Tracheophyta</taxon>
        <taxon>Spermatophyta</taxon>
        <taxon>Magnoliopsida</taxon>
        <taxon>eudicotyledons</taxon>
        <taxon>Gunneridae</taxon>
        <taxon>Pentapetalae</taxon>
        <taxon>rosids</taxon>
        <taxon>fabids</taxon>
        <taxon>Fabales</taxon>
        <taxon>Fabaceae</taxon>
        <taxon>Papilionoideae</taxon>
        <taxon>50 kb inversion clade</taxon>
        <taxon>NPAAA clade</taxon>
        <taxon>Hologalegina</taxon>
        <taxon>IRL clade</taxon>
        <taxon>Fabeae</taxon>
        <taxon>Lathyrus</taxon>
    </lineage>
</organism>
<comment type="cofactor">
    <cofactor evidence="1">
        <name>Zn(2+)</name>
        <dbReference type="ChEBI" id="CHEBI:29105"/>
    </cofactor>
</comment>
<dbReference type="GO" id="GO:0009809">
    <property type="term" value="P:lignin biosynthetic process"/>
    <property type="evidence" value="ECO:0007669"/>
    <property type="project" value="UniProtKB-ARBA"/>
</dbReference>
<comment type="similarity">
    <text evidence="2">Belongs to the zinc-containing alcohol dehydrogenase family.</text>
</comment>
<dbReference type="GO" id="GO:0046872">
    <property type="term" value="F:metal ion binding"/>
    <property type="evidence" value="ECO:0007669"/>
    <property type="project" value="UniProtKB-KW"/>
</dbReference>
<evidence type="ECO:0000256" key="1">
    <source>
        <dbReference type="ARBA" id="ARBA00001947"/>
    </source>
</evidence>
<dbReference type="InterPro" id="IPR047109">
    <property type="entry name" value="CAD-like"/>
</dbReference>
<keyword evidence="5" id="KW-0560">Oxidoreductase</keyword>
<evidence type="ECO:0000256" key="4">
    <source>
        <dbReference type="ARBA" id="ARBA00022833"/>
    </source>
</evidence>
<keyword evidence="8" id="KW-1185">Reference proteome</keyword>
<accession>A0A9D4YAP5</accession>
<feature type="domain" description="Alcohol dehydrogenase-like C-terminal" evidence="6">
    <location>
        <begin position="146"/>
        <end position="269"/>
    </location>
</feature>
<dbReference type="GO" id="GO:0016616">
    <property type="term" value="F:oxidoreductase activity, acting on the CH-OH group of donors, NAD or NADP as acceptor"/>
    <property type="evidence" value="ECO:0007669"/>
    <property type="project" value="InterPro"/>
</dbReference>
<proteinExistence type="inferred from homology"/>
<dbReference type="SUPFAM" id="SSF51735">
    <property type="entry name" value="NAD(P)-binding Rossmann-fold domains"/>
    <property type="match status" value="1"/>
</dbReference>
<evidence type="ECO:0000259" key="6">
    <source>
        <dbReference type="Pfam" id="PF00107"/>
    </source>
</evidence>
<dbReference type="Proteomes" id="UP001058974">
    <property type="component" value="Chromosome 2"/>
</dbReference>
<dbReference type="Gramene" id="Psat02G0250500-T1">
    <property type="protein sequence ID" value="KAI5436082.1"/>
    <property type="gene ID" value="KIW84_022505"/>
</dbReference>
<dbReference type="Pfam" id="PF00107">
    <property type="entry name" value="ADH_zinc_N"/>
    <property type="match status" value="1"/>
</dbReference>
<dbReference type="InterPro" id="IPR011032">
    <property type="entry name" value="GroES-like_sf"/>
</dbReference>
<dbReference type="FunFam" id="3.90.180.10:FF:000100">
    <property type="entry name" value="Putative cinnamyl alcohol dehydrogenase 6"/>
    <property type="match status" value="1"/>
</dbReference>
<dbReference type="Gene3D" id="3.40.50.720">
    <property type="entry name" value="NAD(P)-binding Rossmann-like Domain"/>
    <property type="match status" value="1"/>
</dbReference>
<protein>
    <recommendedName>
        <fullName evidence="6">Alcohol dehydrogenase-like C-terminal domain-containing protein</fullName>
    </recommendedName>
</protein>
<dbReference type="CDD" id="cd05283">
    <property type="entry name" value="CAD1"/>
    <property type="match status" value="1"/>
</dbReference>
<evidence type="ECO:0000256" key="2">
    <source>
        <dbReference type="ARBA" id="ARBA00008072"/>
    </source>
</evidence>
<keyword evidence="3" id="KW-0479">Metal-binding</keyword>
<sequence length="313" mass="34428">MKHNEDYIMLANLKNDINKKTTMYKENFSLLKKICHVSEVTHMINWIPPSDDSFTLNTDGTVKKNKEAGETDEKDVAFKVLYCEICHSDLHMVKNEWGVSTYPLVPGLPLEAAAPFLCAGITVYSPLRYFGLHKPGLHVGVVGLGGLGHMVVKYAKAFGANVTVISTSPNKEKEALEHLGADSFLISRHQDKMQAEVGTLDGIIDTVSANHPIVPLIGLPKSHGKLVMVGAPDKPLELPVFPLLQGRKLVAGSAIGGLKETQEMIDFSAKHNIKPEIEVIDMDYVNTAMERLLKADVKYRFVIEIGNSLKPTS</sequence>
<dbReference type="InterPro" id="IPR013149">
    <property type="entry name" value="ADH-like_C"/>
</dbReference>
<evidence type="ECO:0000313" key="7">
    <source>
        <dbReference type="EMBL" id="KAI5436082.1"/>
    </source>
</evidence>